<proteinExistence type="inferred from homology"/>
<gene>
    <name evidence="3" type="ORF">RM519_03525</name>
</gene>
<dbReference type="InterPro" id="IPR023393">
    <property type="entry name" value="START-like_dom_sf"/>
</dbReference>
<keyword evidence="4" id="KW-1185">Reference proteome</keyword>
<evidence type="ECO:0000259" key="2">
    <source>
        <dbReference type="Pfam" id="PF08327"/>
    </source>
</evidence>
<evidence type="ECO:0000313" key="4">
    <source>
        <dbReference type="Proteomes" id="UP001252186"/>
    </source>
</evidence>
<feature type="domain" description="Activator of Hsp90 ATPase homologue 1/2-like C-terminal" evidence="2">
    <location>
        <begin position="14"/>
        <end position="133"/>
    </location>
</feature>
<dbReference type="Gene3D" id="3.30.530.20">
    <property type="match status" value="1"/>
</dbReference>
<accession>A0ABU2Y277</accession>
<dbReference type="EMBL" id="JAVRHV010000001">
    <property type="protein sequence ID" value="MDT0552309.1"/>
    <property type="molecule type" value="Genomic_DNA"/>
</dbReference>
<dbReference type="SUPFAM" id="SSF55961">
    <property type="entry name" value="Bet v1-like"/>
    <property type="match status" value="1"/>
</dbReference>
<reference evidence="3 4" key="1">
    <citation type="submission" date="2023-09" db="EMBL/GenBank/DDBJ databases">
        <authorList>
            <person name="Rey-Velasco X."/>
        </authorList>
    </citation>
    <scope>NUCLEOTIDE SEQUENCE [LARGE SCALE GENOMIC DNA]</scope>
    <source>
        <strain evidence="3 4">P050</strain>
    </source>
</reference>
<evidence type="ECO:0000256" key="1">
    <source>
        <dbReference type="ARBA" id="ARBA00006817"/>
    </source>
</evidence>
<dbReference type="Proteomes" id="UP001252186">
    <property type="component" value="Unassembled WGS sequence"/>
</dbReference>
<name>A0ABU2Y277_9FLAO</name>
<comment type="similarity">
    <text evidence="1">Belongs to the AHA1 family.</text>
</comment>
<dbReference type="CDD" id="cd07814">
    <property type="entry name" value="SRPBCC_CalC_Aha1-like"/>
    <property type="match status" value="1"/>
</dbReference>
<organism evidence="3 4">
    <name type="scientific">Urechidicola vernalis</name>
    <dbReference type="NCBI Taxonomy" id="3075600"/>
    <lineage>
        <taxon>Bacteria</taxon>
        <taxon>Pseudomonadati</taxon>
        <taxon>Bacteroidota</taxon>
        <taxon>Flavobacteriia</taxon>
        <taxon>Flavobacteriales</taxon>
        <taxon>Flavobacteriaceae</taxon>
        <taxon>Urechidicola</taxon>
    </lineage>
</organism>
<comment type="caution">
    <text evidence="3">The sequence shown here is derived from an EMBL/GenBank/DDBJ whole genome shotgun (WGS) entry which is preliminary data.</text>
</comment>
<dbReference type="RefSeq" id="WP_311592162.1">
    <property type="nucleotide sequence ID" value="NZ_JAVRHV010000001.1"/>
</dbReference>
<dbReference type="InterPro" id="IPR013538">
    <property type="entry name" value="ASHA1/2-like_C"/>
</dbReference>
<sequence>MSSKHSIYHDLVVDATINKVFNVISNPNELMYWWPLKCQGVPELNNTYNFYFSEEFNWFGKVVSIEKNKQFFIKMTTADSDWVDTTFGFELIKNGNSTQLSFSHLNWSKCNTHFKTSSFCWAMLLNGLKNYVEKGIIIPFEERT</sequence>
<protein>
    <submittedName>
        <fullName evidence="3">SRPBCC domain-containing protein</fullName>
    </submittedName>
</protein>
<dbReference type="Pfam" id="PF08327">
    <property type="entry name" value="AHSA1"/>
    <property type="match status" value="1"/>
</dbReference>
<evidence type="ECO:0000313" key="3">
    <source>
        <dbReference type="EMBL" id="MDT0552309.1"/>
    </source>
</evidence>